<feature type="domain" description="YdbS-like PH" evidence="2">
    <location>
        <begin position="60"/>
        <end position="139"/>
    </location>
</feature>
<name>A0A417YE80_9BACI</name>
<evidence type="ECO:0000256" key="1">
    <source>
        <dbReference type="SAM" id="Phobius"/>
    </source>
</evidence>
<evidence type="ECO:0000313" key="3">
    <source>
        <dbReference type="EMBL" id="RHW30968.1"/>
    </source>
</evidence>
<sequence length="474" mass="53994">MSNGPSYRLHPVSILFNCIKTAREGIFLIVFGFITFDRFYFILLLAIFSLLGILLSVLSWYRFTYRLEAGELRIEYGVLIRKKRYISINRIQSIDLTAGIIHRMFKLVKLQIETAGSGKSAEASLNAIKLSDGEKLRNALKGRKESHPDIEIEGQEESVNPLREITPKRLLLAGVTSGSVGIIMAFAAIAFSELEQFIPEHFYDRTFDWISELAIAFIIGLAIVVLLVFWLLGIAGTMIKYGKFAITKVGDELFITRGLLEKKQITIPLKRIQAVGIAESVIRQPFGFVTVFVEVAGGALDSGEDFSTVLFPIMKKTEIESFLQEFLPGYSMESVHFTPLPKRAMKFYLIRACVPILVLGIVATYFYPQFSWLAVIVLLVNFLLGLMRYQDGGFSVEPERVIIRFRGFSRKTMLLYHKRIQAFEKKQHPFQKREGLATIKLSILGKNGTGKHYRLKELEEEHVDKLGDWYSYRE</sequence>
<evidence type="ECO:0000259" key="2">
    <source>
        <dbReference type="Pfam" id="PF03703"/>
    </source>
</evidence>
<feature type="transmembrane region" description="Helical" evidence="1">
    <location>
        <begin position="12"/>
        <end position="34"/>
    </location>
</feature>
<reference evidence="3 4" key="1">
    <citation type="journal article" date="2007" name="Int. J. Syst. Evol. Microbiol.">
        <title>Oceanobacillus profundus sp. nov., isolated from a deep-sea sediment core.</title>
        <authorList>
            <person name="Kim Y.G."/>
            <person name="Choi D.H."/>
            <person name="Hyun S."/>
            <person name="Cho B.C."/>
        </authorList>
    </citation>
    <scope>NUCLEOTIDE SEQUENCE [LARGE SCALE GENOMIC DNA]</scope>
    <source>
        <strain evidence="3 4">DSM 18246</strain>
    </source>
</reference>
<feature type="transmembrane region" description="Helical" evidence="1">
    <location>
        <begin position="209"/>
        <end position="233"/>
    </location>
</feature>
<proteinExistence type="predicted"/>
<keyword evidence="4" id="KW-1185">Reference proteome</keyword>
<evidence type="ECO:0000313" key="4">
    <source>
        <dbReference type="Proteomes" id="UP000285456"/>
    </source>
</evidence>
<comment type="caution">
    <text evidence="3">The sequence shown here is derived from an EMBL/GenBank/DDBJ whole genome shotgun (WGS) entry which is preliminary data.</text>
</comment>
<dbReference type="PIRSF" id="PIRSF026631">
    <property type="entry name" value="UCP026631"/>
    <property type="match status" value="1"/>
</dbReference>
<dbReference type="AlphaFoldDB" id="A0A417YE80"/>
<dbReference type="EMBL" id="QWEH01000010">
    <property type="protein sequence ID" value="RHW30968.1"/>
    <property type="molecule type" value="Genomic_DNA"/>
</dbReference>
<dbReference type="OrthoDB" id="2195155at2"/>
<feature type="transmembrane region" description="Helical" evidence="1">
    <location>
        <begin position="372"/>
        <end position="389"/>
    </location>
</feature>
<dbReference type="Proteomes" id="UP000285456">
    <property type="component" value="Unassembled WGS sequence"/>
</dbReference>
<gene>
    <name evidence="3" type="ORF">D1B32_14425</name>
</gene>
<protein>
    <recommendedName>
        <fullName evidence="2">YdbS-like PH domain-containing protein</fullName>
    </recommendedName>
</protein>
<dbReference type="Pfam" id="PF03703">
    <property type="entry name" value="bPH_2"/>
    <property type="match status" value="3"/>
</dbReference>
<accession>A0A417YE80</accession>
<feature type="domain" description="YdbS-like PH" evidence="2">
    <location>
        <begin position="393"/>
        <end position="470"/>
    </location>
</feature>
<dbReference type="PANTHER" id="PTHR34473:SF2">
    <property type="entry name" value="UPF0699 TRANSMEMBRANE PROTEIN YDBT"/>
    <property type="match status" value="1"/>
</dbReference>
<dbReference type="PANTHER" id="PTHR34473">
    <property type="entry name" value="UPF0699 TRANSMEMBRANE PROTEIN YDBS"/>
    <property type="match status" value="1"/>
</dbReference>
<dbReference type="InterPro" id="IPR005182">
    <property type="entry name" value="YdbS-like_PH"/>
</dbReference>
<keyword evidence="1" id="KW-1133">Transmembrane helix</keyword>
<dbReference type="InterPro" id="IPR014529">
    <property type="entry name" value="UCP026631"/>
</dbReference>
<feature type="transmembrane region" description="Helical" evidence="1">
    <location>
        <begin position="170"/>
        <end position="189"/>
    </location>
</feature>
<keyword evidence="1" id="KW-0812">Transmembrane</keyword>
<keyword evidence="1" id="KW-0472">Membrane</keyword>
<feature type="transmembrane region" description="Helical" evidence="1">
    <location>
        <begin position="348"/>
        <end position="366"/>
    </location>
</feature>
<organism evidence="3 4">
    <name type="scientific">Oceanobacillus profundus</name>
    <dbReference type="NCBI Taxonomy" id="372463"/>
    <lineage>
        <taxon>Bacteria</taxon>
        <taxon>Bacillati</taxon>
        <taxon>Bacillota</taxon>
        <taxon>Bacilli</taxon>
        <taxon>Bacillales</taxon>
        <taxon>Bacillaceae</taxon>
        <taxon>Oceanobacillus</taxon>
    </lineage>
</organism>
<feature type="transmembrane region" description="Helical" evidence="1">
    <location>
        <begin position="40"/>
        <end position="63"/>
    </location>
</feature>
<feature type="domain" description="YdbS-like PH" evidence="2">
    <location>
        <begin position="250"/>
        <end position="322"/>
    </location>
</feature>